<dbReference type="Pfam" id="PF25198">
    <property type="entry name" value="Spore_GerAC_N"/>
    <property type="match status" value="1"/>
</dbReference>
<evidence type="ECO:0000259" key="2">
    <source>
        <dbReference type="Pfam" id="PF25198"/>
    </source>
</evidence>
<reference evidence="3" key="1">
    <citation type="submission" date="2021-04" db="EMBL/GenBank/DDBJ databases">
        <title>Whole genome sequencing of Enterococci isolates from hospitalized patients.</title>
        <authorList>
            <person name="Ogoti B.M."/>
            <person name="Onyambu F.G."/>
        </authorList>
    </citation>
    <scope>NUCLEOTIDE SEQUENCE</scope>
    <source>
        <strain evidence="3">242</strain>
    </source>
</reference>
<sequence>MERPFLSGCWDRIEITDLAIVTAAAIDKKDNDQIELSVQVFIPSSITSGGGQGGGSQGEWGYDNGEI</sequence>
<protein>
    <recommendedName>
        <fullName evidence="2">Spore germination protein N-terminal domain-containing protein</fullName>
    </recommendedName>
</protein>
<gene>
    <name evidence="3" type="ORF">KEH51_07950</name>
</gene>
<dbReference type="EMBL" id="JAGTPW010000010">
    <property type="protein sequence ID" value="MBR8644529.1"/>
    <property type="molecule type" value="Genomic_DNA"/>
</dbReference>
<feature type="region of interest" description="Disordered" evidence="1">
    <location>
        <begin position="47"/>
        <end position="67"/>
    </location>
</feature>
<dbReference type="Gene3D" id="6.20.190.10">
    <property type="entry name" value="Nutrient germinant receptor protein C, domain 1"/>
    <property type="match status" value="1"/>
</dbReference>
<dbReference type="InterPro" id="IPR057336">
    <property type="entry name" value="GerAC_N"/>
</dbReference>
<evidence type="ECO:0000313" key="3">
    <source>
        <dbReference type="EMBL" id="MBR8644529.1"/>
    </source>
</evidence>
<accession>A0A941FIA3</accession>
<evidence type="ECO:0000256" key="1">
    <source>
        <dbReference type="SAM" id="MobiDB-lite"/>
    </source>
</evidence>
<name>A0A941FIA3_9BACI</name>
<organism evidence="3 4">
    <name type="scientific">Peribacillus frigoritolerans</name>
    <dbReference type="NCBI Taxonomy" id="450367"/>
    <lineage>
        <taxon>Bacteria</taxon>
        <taxon>Bacillati</taxon>
        <taxon>Bacillota</taxon>
        <taxon>Bacilli</taxon>
        <taxon>Bacillales</taxon>
        <taxon>Bacillaceae</taxon>
        <taxon>Peribacillus</taxon>
    </lineage>
</organism>
<dbReference type="Proteomes" id="UP000680045">
    <property type="component" value="Unassembled WGS sequence"/>
</dbReference>
<comment type="caution">
    <text evidence="3">The sequence shown here is derived from an EMBL/GenBank/DDBJ whole genome shotgun (WGS) entry which is preliminary data.</text>
</comment>
<proteinExistence type="predicted"/>
<evidence type="ECO:0000313" key="4">
    <source>
        <dbReference type="Proteomes" id="UP000680045"/>
    </source>
</evidence>
<dbReference type="AlphaFoldDB" id="A0A941FIA3"/>
<feature type="domain" description="Spore germination protein N-terminal" evidence="2">
    <location>
        <begin position="11"/>
        <end position="59"/>
    </location>
</feature>
<feature type="compositionally biased region" description="Gly residues" evidence="1">
    <location>
        <begin position="48"/>
        <end position="58"/>
    </location>
</feature>